<feature type="compositionally biased region" description="Low complexity" evidence="6">
    <location>
        <begin position="928"/>
        <end position="944"/>
    </location>
</feature>
<dbReference type="PANTHER" id="PTHR23504:SF117">
    <property type="entry name" value="MAJOR FACILITATOR SUPERFAMILY PROTEIN"/>
    <property type="match status" value="1"/>
</dbReference>
<dbReference type="OrthoDB" id="10262656at2759"/>
<dbReference type="PRINTS" id="PR01035">
    <property type="entry name" value="TCRTETA"/>
</dbReference>
<dbReference type="Gene3D" id="1.20.1250.20">
    <property type="entry name" value="MFS general substrate transporter like domains"/>
    <property type="match status" value="2"/>
</dbReference>
<feature type="compositionally biased region" description="Gly residues" evidence="6">
    <location>
        <begin position="757"/>
        <end position="768"/>
    </location>
</feature>
<dbReference type="EMBL" id="BRXU01000011">
    <property type="protein sequence ID" value="GLC54839.1"/>
    <property type="molecule type" value="Genomic_DNA"/>
</dbReference>
<dbReference type="GO" id="GO:0022857">
    <property type="term" value="F:transmembrane transporter activity"/>
    <property type="evidence" value="ECO:0007669"/>
    <property type="project" value="InterPro"/>
</dbReference>
<feature type="compositionally biased region" description="Gly residues" evidence="6">
    <location>
        <begin position="280"/>
        <end position="293"/>
    </location>
</feature>
<feature type="transmembrane region" description="Helical" evidence="7">
    <location>
        <begin position="1120"/>
        <end position="1141"/>
    </location>
</feature>
<dbReference type="SUPFAM" id="SSF103473">
    <property type="entry name" value="MFS general substrate transporter"/>
    <property type="match status" value="2"/>
</dbReference>
<feature type="compositionally biased region" description="Low complexity" evidence="6">
    <location>
        <begin position="270"/>
        <end position="279"/>
    </location>
</feature>
<dbReference type="Proteomes" id="UP001165080">
    <property type="component" value="Unassembled WGS sequence"/>
</dbReference>
<feature type="transmembrane region" description="Helical" evidence="7">
    <location>
        <begin position="1013"/>
        <end position="1032"/>
    </location>
</feature>
<dbReference type="InterPro" id="IPR011701">
    <property type="entry name" value="MFS"/>
</dbReference>
<dbReference type="AlphaFoldDB" id="A0A9W6F3H5"/>
<dbReference type="PANTHER" id="PTHR23504">
    <property type="entry name" value="MAJOR FACILITATOR SUPERFAMILY DOMAIN-CONTAINING PROTEIN 10"/>
    <property type="match status" value="1"/>
</dbReference>
<protein>
    <recommendedName>
        <fullName evidence="10">Major facilitator superfamily (MFS) profile domain-containing protein</fullName>
    </recommendedName>
</protein>
<feature type="transmembrane region" description="Helical" evidence="7">
    <location>
        <begin position="98"/>
        <end position="117"/>
    </location>
</feature>
<feature type="region of interest" description="Disordered" evidence="6">
    <location>
        <begin position="341"/>
        <end position="364"/>
    </location>
</feature>
<feature type="compositionally biased region" description="Low complexity" evidence="6">
    <location>
        <begin position="435"/>
        <end position="445"/>
    </location>
</feature>
<evidence type="ECO:0008006" key="10">
    <source>
        <dbReference type="Google" id="ProtNLM"/>
    </source>
</evidence>
<gene>
    <name evidence="8" type="primary">PLEST006257</name>
    <name evidence="8" type="ORF">PLESTB_000911400</name>
</gene>
<evidence type="ECO:0000256" key="4">
    <source>
        <dbReference type="ARBA" id="ARBA00022989"/>
    </source>
</evidence>
<feature type="compositionally biased region" description="Low complexity" evidence="6">
    <location>
        <begin position="484"/>
        <end position="498"/>
    </location>
</feature>
<feature type="compositionally biased region" description="Gly residues" evidence="6">
    <location>
        <begin position="596"/>
        <end position="617"/>
    </location>
</feature>
<proteinExistence type="predicted"/>
<evidence type="ECO:0000256" key="1">
    <source>
        <dbReference type="ARBA" id="ARBA00004141"/>
    </source>
</evidence>
<feature type="transmembrane region" description="Helical" evidence="7">
    <location>
        <begin position="1075"/>
        <end position="1099"/>
    </location>
</feature>
<evidence type="ECO:0000313" key="8">
    <source>
        <dbReference type="EMBL" id="GLC54839.1"/>
    </source>
</evidence>
<dbReference type="InterPro" id="IPR036259">
    <property type="entry name" value="MFS_trans_sf"/>
</dbReference>
<feature type="transmembrane region" description="Helical" evidence="7">
    <location>
        <begin position="63"/>
        <end position="86"/>
    </location>
</feature>
<reference evidence="8 9" key="1">
    <citation type="journal article" date="2023" name="Commun. Biol.">
        <title>Reorganization of the ancestral sex-determining regions during the evolution of trioecy in Pleodorina starrii.</title>
        <authorList>
            <person name="Takahashi K."/>
            <person name="Suzuki S."/>
            <person name="Kawai-Toyooka H."/>
            <person name="Yamamoto K."/>
            <person name="Hamaji T."/>
            <person name="Ootsuki R."/>
            <person name="Yamaguchi H."/>
            <person name="Kawachi M."/>
            <person name="Higashiyama T."/>
            <person name="Nozaki H."/>
        </authorList>
    </citation>
    <scope>NUCLEOTIDE SEQUENCE [LARGE SCALE GENOMIC DNA]</scope>
    <source>
        <strain evidence="8 9">NIES-4479</strain>
    </source>
</reference>
<feature type="region of interest" description="Disordered" evidence="6">
    <location>
        <begin position="423"/>
        <end position="445"/>
    </location>
</feature>
<evidence type="ECO:0000256" key="5">
    <source>
        <dbReference type="ARBA" id="ARBA00023136"/>
    </source>
</evidence>
<feature type="region of interest" description="Disordered" evidence="6">
    <location>
        <begin position="470"/>
        <end position="498"/>
    </location>
</feature>
<dbReference type="InterPro" id="IPR001958">
    <property type="entry name" value="Tet-R_TetA/multi-R_MdtG-like"/>
</dbReference>
<evidence type="ECO:0000256" key="7">
    <source>
        <dbReference type="SAM" id="Phobius"/>
    </source>
</evidence>
<keyword evidence="3 7" id="KW-0812">Transmembrane</keyword>
<feature type="compositionally biased region" description="Gly residues" evidence="6">
    <location>
        <begin position="821"/>
        <end position="839"/>
    </location>
</feature>
<keyword evidence="5 7" id="KW-0472">Membrane</keyword>
<organism evidence="8 9">
    <name type="scientific">Pleodorina starrii</name>
    <dbReference type="NCBI Taxonomy" id="330485"/>
    <lineage>
        <taxon>Eukaryota</taxon>
        <taxon>Viridiplantae</taxon>
        <taxon>Chlorophyta</taxon>
        <taxon>core chlorophytes</taxon>
        <taxon>Chlorophyceae</taxon>
        <taxon>CS clade</taxon>
        <taxon>Chlamydomonadales</taxon>
        <taxon>Volvocaceae</taxon>
        <taxon>Pleodorina</taxon>
    </lineage>
</organism>
<feature type="transmembrane region" description="Helical" evidence="7">
    <location>
        <begin position="1147"/>
        <end position="1167"/>
    </location>
</feature>
<dbReference type="Pfam" id="PF07690">
    <property type="entry name" value="MFS_1"/>
    <property type="match status" value="1"/>
</dbReference>
<evidence type="ECO:0000313" key="9">
    <source>
        <dbReference type="Proteomes" id="UP001165080"/>
    </source>
</evidence>
<feature type="compositionally biased region" description="Low complexity" evidence="6">
    <location>
        <begin position="797"/>
        <end position="808"/>
    </location>
</feature>
<keyword evidence="2" id="KW-0813">Transport</keyword>
<accession>A0A9W6F3H5</accession>
<keyword evidence="4 7" id="KW-1133">Transmembrane helix</keyword>
<feature type="compositionally biased region" description="Basic residues" evidence="6">
    <location>
        <begin position="295"/>
        <end position="304"/>
    </location>
</feature>
<feature type="compositionally biased region" description="Gly residues" evidence="6">
    <location>
        <begin position="860"/>
        <end position="882"/>
    </location>
</feature>
<feature type="compositionally biased region" description="Basic and acidic residues" evidence="6">
    <location>
        <begin position="539"/>
        <end position="554"/>
    </location>
</feature>
<comment type="caution">
    <text evidence="8">The sequence shown here is derived from an EMBL/GenBank/DDBJ whole genome shotgun (WGS) entry which is preliminary data.</text>
</comment>
<feature type="transmembrane region" description="Helical" evidence="7">
    <location>
        <begin position="972"/>
        <end position="993"/>
    </location>
</feature>
<feature type="region of interest" description="Disordered" evidence="6">
    <location>
        <begin position="539"/>
        <end position="944"/>
    </location>
</feature>
<feature type="compositionally biased region" description="Low complexity" evidence="6">
    <location>
        <begin position="701"/>
        <end position="718"/>
    </location>
</feature>
<comment type="subcellular location">
    <subcellularLocation>
        <location evidence="1">Membrane</location>
        <topology evidence="1">Multi-pass membrane protein</topology>
    </subcellularLocation>
</comment>
<feature type="compositionally biased region" description="Basic and acidic residues" evidence="6">
    <location>
        <begin position="632"/>
        <end position="650"/>
    </location>
</feature>
<feature type="transmembrane region" description="Helical" evidence="7">
    <location>
        <begin position="201"/>
        <end position="223"/>
    </location>
</feature>
<feature type="transmembrane region" description="Helical" evidence="7">
    <location>
        <begin position="1044"/>
        <end position="1063"/>
    </location>
</feature>
<feature type="compositionally biased region" description="Basic and acidic residues" evidence="6">
    <location>
        <begin position="561"/>
        <end position="574"/>
    </location>
</feature>
<sequence length="1173" mass="120077">MSVAYEDKKYKDKLPWQQVLSLSSANFSQAVMLTTPFTIGVFMVRDFEAAKLSGHEGEVDEQVVGRMTGLLAGIFSFSSFLTAYAWGCASNYIGRKPVVVIGNLVSFVSLLWFGLSGSYGTALAARAFGGFFNGILGAWKCMIGESTDVLLQGKFFGYISLAWGLGCIAGPALGGAFSRPCSRLPRLPLCGEGQLLAARPYFLACLVGSTTILAAFLLSVLLLEETLPQQLRERGLAAALDRRRRRRRRERRRLLRRQQSGEEPDEDSGSDSGSDWGAEVGKGGGGGGDGGSGTRRWRWRRRQQRGSEVEEADGGGGGVGCGEVAEAEGAAERTQLLYGSAARSDGPQAAEACLQPHPNPHPQRHRFRRFLLRRGDAGARAARPPSAAAARSPGLPPDLAAAPDAANCITVSDFSDGGCTDPWDGTDGEDCPGGAAAPARSPRARSSLARLQAVLRLSSRTYIGVNPFARSFSRRGSGSGSGESGSFRDASHPPAGTAVGGAAAAAAAASTASPVANGPRLDGCGHDRCRDCDREYVDEGREARGGSQKGERNGVHPGSSDTDKYRHMEKDSRGGSRPSVELLLPPLPPSPPCCSSGGGDGGGDSNRGGGVGGGGGRQSAAETAVAGLPGGYRDDGSRGAGGDEGRDEALIPRGDAPGNECTDAHHQQQQQQQQQAGPGAVAASELEQHQPRQRLRTQPAQEQGGQQGQGHQQGQTTQGQGGEPPHAHGSHAASGSCVEMAQVAGGGRCESGIVAETGGGRGSGGGRGEGWRTLSGDGSGSRGAAAGDGAQPQRHPSTSASSDNGSSADNDRDEEQRLAGSHGGGSGGGSWGRHGGSSGDGRRPALLEPVPEDSSVHGAGALGAGTGGGGGSGGGGDGGLGGREQPRPGGLSSSGSGSGSGLLEGCGTDEVGAASWRETGGGGPPQHRQAAGQSRQSRQQQEGEEATVVVVEVEGGAAAEERLLPWFRYPQIVLTILGYGAVALIFCAVDEVFPIFASAPLTSGGLGMREDQIAPPLMFFGAVLMPYSLYGYPPLQRVVGTLRLTRAGLAASVVTCLMIPAVADIRTASRVAAQVFLYGAMVVKAFAQSSAFTGSIIAVNAAPSPAQLGAVNGVGQTLAALVRGVGPALGGLLWAVSLGLHSAGQQFLTFGLIAAVAAVNYGLYGFVRLPNLR</sequence>
<keyword evidence="9" id="KW-1185">Reference proteome</keyword>
<feature type="transmembrane region" description="Helical" evidence="7">
    <location>
        <begin position="155"/>
        <end position="177"/>
    </location>
</feature>
<feature type="compositionally biased region" description="Low complexity" evidence="6">
    <location>
        <begin position="771"/>
        <end position="790"/>
    </location>
</feature>
<feature type="transmembrane region" description="Helical" evidence="7">
    <location>
        <begin position="20"/>
        <end position="43"/>
    </location>
</feature>
<evidence type="ECO:0000256" key="3">
    <source>
        <dbReference type="ARBA" id="ARBA00022692"/>
    </source>
</evidence>
<evidence type="ECO:0000256" key="2">
    <source>
        <dbReference type="ARBA" id="ARBA00022448"/>
    </source>
</evidence>
<evidence type="ECO:0000256" key="6">
    <source>
        <dbReference type="SAM" id="MobiDB-lite"/>
    </source>
</evidence>
<name>A0A9W6F3H5_9CHLO</name>
<feature type="region of interest" description="Disordered" evidence="6">
    <location>
        <begin position="251"/>
        <end position="322"/>
    </location>
</feature>
<dbReference type="GO" id="GO:0016020">
    <property type="term" value="C:membrane"/>
    <property type="evidence" value="ECO:0007669"/>
    <property type="project" value="UniProtKB-SubCell"/>
</dbReference>